<dbReference type="SUPFAM" id="SSF51182">
    <property type="entry name" value="RmlC-like cupins"/>
    <property type="match status" value="1"/>
</dbReference>
<reference evidence="2 3" key="1">
    <citation type="submission" date="2020-01" db="EMBL/GenBank/DDBJ databases">
        <title>Genomic analysis of Aminipila sp. CBA3637.</title>
        <authorList>
            <person name="Kim Y.B."/>
            <person name="Roh S.W."/>
        </authorList>
    </citation>
    <scope>NUCLEOTIDE SEQUENCE [LARGE SCALE GENOMIC DNA]</scope>
    <source>
        <strain evidence="2 3">CBA3637</strain>
    </source>
</reference>
<organism evidence="2 3">
    <name type="scientific">Aminipila terrae</name>
    <dbReference type="NCBI Taxonomy" id="2697030"/>
    <lineage>
        <taxon>Bacteria</taxon>
        <taxon>Bacillati</taxon>
        <taxon>Bacillota</taxon>
        <taxon>Clostridia</taxon>
        <taxon>Peptostreptococcales</taxon>
        <taxon>Anaerovoracaceae</taxon>
        <taxon>Aminipila</taxon>
    </lineage>
</organism>
<dbReference type="RefSeq" id="WP_162362706.1">
    <property type="nucleotide sequence ID" value="NZ_CP047591.1"/>
</dbReference>
<dbReference type="CDD" id="cd02208">
    <property type="entry name" value="cupin_RmlC-like"/>
    <property type="match status" value="1"/>
</dbReference>
<dbReference type="InterPro" id="IPR011051">
    <property type="entry name" value="RmlC_Cupin_sf"/>
</dbReference>
<name>A0A6P1ME23_9FIRM</name>
<protein>
    <submittedName>
        <fullName evidence="2">Cupin domain-containing protein</fullName>
    </submittedName>
</protein>
<dbReference type="Proteomes" id="UP000463883">
    <property type="component" value="Chromosome"/>
</dbReference>
<keyword evidence="3" id="KW-1185">Reference proteome</keyword>
<dbReference type="Pfam" id="PF07883">
    <property type="entry name" value="Cupin_2"/>
    <property type="match status" value="1"/>
</dbReference>
<proteinExistence type="predicted"/>
<dbReference type="InterPro" id="IPR014710">
    <property type="entry name" value="RmlC-like_jellyroll"/>
</dbReference>
<accession>A0A6P1ME23</accession>
<feature type="domain" description="Cupin type-2" evidence="1">
    <location>
        <begin position="24"/>
        <end position="76"/>
    </location>
</feature>
<dbReference type="Gene3D" id="2.60.120.10">
    <property type="entry name" value="Jelly Rolls"/>
    <property type="match status" value="1"/>
</dbReference>
<evidence type="ECO:0000313" key="3">
    <source>
        <dbReference type="Proteomes" id="UP000463883"/>
    </source>
</evidence>
<dbReference type="AlphaFoldDB" id="A0A6P1ME23"/>
<evidence type="ECO:0000313" key="2">
    <source>
        <dbReference type="EMBL" id="QHI72939.1"/>
    </source>
</evidence>
<dbReference type="InterPro" id="IPR013096">
    <property type="entry name" value="Cupin_2"/>
</dbReference>
<dbReference type="EMBL" id="CP047591">
    <property type="protein sequence ID" value="QHI72939.1"/>
    <property type="molecule type" value="Genomic_DNA"/>
</dbReference>
<gene>
    <name evidence="2" type="ORF">Ami3637_11470</name>
</gene>
<evidence type="ECO:0000259" key="1">
    <source>
        <dbReference type="Pfam" id="PF07883"/>
    </source>
</evidence>
<sequence>MLLEKIIYANDLPINIKLANITEYPFHFHKDIEFIFVLKGNISLKNGCCTYELPEGSVFTSNGHEVHGFHCENSDNIVAIIQISNLFFTQYFPNLPKSCYRTYTSEETDSRFDVLRQKLLLIIWEYLKRGSNYKSKCIDYTIQLIHYLNLNFNLFSFDKKR</sequence>
<dbReference type="KEGG" id="amic:Ami3637_11470"/>